<gene>
    <name evidence="2" type="ORF">CI610_01632</name>
</gene>
<dbReference type="EMBL" id="NSIT01000072">
    <property type="protein sequence ID" value="PJE79385.1"/>
    <property type="molecule type" value="Genomic_DNA"/>
</dbReference>
<keyword evidence="1" id="KW-1133">Transmembrane helix</keyword>
<evidence type="ECO:0000256" key="1">
    <source>
        <dbReference type="SAM" id="Phobius"/>
    </source>
</evidence>
<dbReference type="AlphaFoldDB" id="A0A2H9T820"/>
<reference evidence="2" key="1">
    <citation type="journal article" date="2017" name="Appl. Environ. Microbiol.">
        <title>Molecular characterization of an Endozoicomonas-like organism causing infection in king scallop Pecten maximus L.</title>
        <authorList>
            <person name="Cano I."/>
            <person name="van Aerle R."/>
            <person name="Ross S."/>
            <person name="Verner-Jeffreys D.W."/>
            <person name="Paley R.K."/>
            <person name="Rimmer G."/>
            <person name="Ryder D."/>
            <person name="Hooper P."/>
            <person name="Stone D."/>
            <person name="Feist S.W."/>
        </authorList>
    </citation>
    <scope>NUCLEOTIDE SEQUENCE</scope>
</reference>
<protein>
    <submittedName>
        <fullName evidence="2">Uncharacterized protein</fullName>
    </submittedName>
</protein>
<comment type="caution">
    <text evidence="2">The sequence shown here is derived from an EMBL/GenBank/DDBJ whole genome shotgun (WGS) entry which is preliminary data.</text>
</comment>
<organism evidence="2">
    <name type="scientific">invertebrate metagenome</name>
    <dbReference type="NCBI Taxonomy" id="1711999"/>
    <lineage>
        <taxon>unclassified sequences</taxon>
        <taxon>metagenomes</taxon>
        <taxon>organismal metagenomes</taxon>
    </lineage>
</organism>
<keyword evidence="1" id="KW-0472">Membrane</keyword>
<name>A0A2H9T820_9ZZZZ</name>
<proteinExistence type="predicted"/>
<sequence length="64" mass="7315">MNARAIPTAVLEKQNGMSQRILAVFPMTVSSLVLRYLHRFHDSELPPSFAEVPEKTGLQERSYR</sequence>
<evidence type="ECO:0000313" key="2">
    <source>
        <dbReference type="EMBL" id="PJE79385.1"/>
    </source>
</evidence>
<accession>A0A2H9T820</accession>
<feature type="transmembrane region" description="Helical" evidence="1">
    <location>
        <begin position="21"/>
        <end position="38"/>
    </location>
</feature>
<keyword evidence="1" id="KW-0812">Transmembrane</keyword>